<proteinExistence type="predicted"/>
<sequence length="258" mass="29419">MMGEEGIIVPFCASVDAYIKKGSGIDLIMKSVAGLSRLVSLYSQNEETSRNYAKFGQAIINCRMLANHFRYAESLNFAIVKFKKRDGRPLLSWLCLVGSFFFRSLEQVFGDLNYYQSVFMHHWNRTFLSLGYWFFKSLSLTCGFFYELMSLRATIASPEWRNKSAQGRSKILRAGCISLLRYIFDMVVYYQWVPWYNPYKTVQYASAAAAGILGIYVSWKETQAARVAGAKKAPELRTALNGKEENEIAELKTVVPAE</sequence>
<dbReference type="VEuPathDB" id="TriTrypDB:TcCLB.508231.40"/>
<dbReference type="AlphaFoldDB" id="A0A2V2V0X6"/>
<name>A0A2V2V0X6_TRYCR</name>
<evidence type="ECO:0008006" key="3">
    <source>
        <dbReference type="Google" id="ProtNLM"/>
    </source>
</evidence>
<evidence type="ECO:0000313" key="2">
    <source>
        <dbReference type="Proteomes" id="UP000246121"/>
    </source>
</evidence>
<comment type="caution">
    <text evidence="1">The sequence shown here is derived from an EMBL/GenBank/DDBJ whole genome shotgun (WGS) entry which is preliminary data.</text>
</comment>
<dbReference type="EMBL" id="PRFA01000063">
    <property type="protein sequence ID" value="PWU89166.1"/>
    <property type="molecule type" value="Genomic_DNA"/>
</dbReference>
<dbReference type="VEuPathDB" id="TriTrypDB:TcCL_ESM12039"/>
<dbReference type="VEuPathDB" id="TriTrypDB:BCY84_11357"/>
<evidence type="ECO:0000313" key="1">
    <source>
        <dbReference type="EMBL" id="PWU89166.1"/>
    </source>
</evidence>
<dbReference type="VEuPathDB" id="TriTrypDB:TcG_08278"/>
<protein>
    <recommendedName>
        <fullName evidence="3">Glycosomal membrane protein</fullName>
    </recommendedName>
</protein>
<dbReference type="VEuPathDB" id="TriTrypDB:TCDM_08155"/>
<dbReference type="VEuPathDB" id="TriTrypDB:TCSYLVIO_004638"/>
<dbReference type="OrthoDB" id="270034at2759"/>
<dbReference type="VEuPathDB" id="TriTrypDB:C4B63_63g100"/>
<gene>
    <name evidence="1" type="ORF">C4B63_63g100</name>
</gene>
<accession>A0A2V2V0X6</accession>
<dbReference type="VEuPathDB" id="TriTrypDB:TcBrA4_0012780"/>
<dbReference type="VEuPathDB" id="TriTrypDB:C3747_216g46"/>
<dbReference type="VEuPathDB" id="TriTrypDB:TcCLB.508549.20"/>
<organism evidence="1 2">
    <name type="scientific">Trypanosoma cruzi</name>
    <dbReference type="NCBI Taxonomy" id="5693"/>
    <lineage>
        <taxon>Eukaryota</taxon>
        <taxon>Discoba</taxon>
        <taxon>Euglenozoa</taxon>
        <taxon>Kinetoplastea</taxon>
        <taxon>Metakinetoplastina</taxon>
        <taxon>Trypanosomatida</taxon>
        <taxon>Trypanosomatidae</taxon>
        <taxon>Trypanosoma</taxon>
        <taxon>Schizotrypanum</taxon>
    </lineage>
</organism>
<dbReference type="Proteomes" id="UP000246121">
    <property type="component" value="Unassembled WGS sequence"/>
</dbReference>
<dbReference type="VEuPathDB" id="TriTrypDB:ECC02_000463"/>
<dbReference type="VEuPathDB" id="TriTrypDB:Tc_MARK_3434"/>
<reference evidence="1 2" key="1">
    <citation type="journal article" date="2018" name="Microb. Genom.">
        <title>Expanding an expanded genome: long-read sequencing of Trypanosoma cruzi.</title>
        <authorList>
            <person name="Berna L."/>
            <person name="Rodriguez M."/>
            <person name="Chiribao M.L."/>
            <person name="Parodi-Talice A."/>
            <person name="Pita S."/>
            <person name="Rijo G."/>
            <person name="Alvarez-Valin F."/>
            <person name="Robello C."/>
        </authorList>
    </citation>
    <scope>NUCLEOTIDE SEQUENCE [LARGE SCALE GENOMIC DNA]</scope>
    <source>
        <strain evidence="1 2">Dm28c</strain>
    </source>
</reference>